<keyword evidence="4" id="KW-1185">Reference proteome</keyword>
<gene>
    <name evidence="3" type="ORF">AB4876_10920</name>
</gene>
<dbReference type="Gene3D" id="3.30.1380.10">
    <property type="match status" value="1"/>
</dbReference>
<keyword evidence="3" id="KW-0121">Carboxypeptidase</keyword>
<keyword evidence="3" id="KW-0645">Protease</keyword>
<feature type="chain" id="PRO_5045335930" evidence="1">
    <location>
        <begin position="27"/>
        <end position="324"/>
    </location>
</feature>
<organism evidence="3 4">
    <name type="scientific">Zhongshania guokunii</name>
    <dbReference type="NCBI Taxonomy" id="641783"/>
    <lineage>
        <taxon>Bacteria</taxon>
        <taxon>Pseudomonadati</taxon>
        <taxon>Pseudomonadota</taxon>
        <taxon>Gammaproteobacteria</taxon>
        <taxon>Cellvibrionales</taxon>
        <taxon>Spongiibacteraceae</taxon>
        <taxon>Zhongshania</taxon>
    </lineage>
</organism>
<feature type="domain" description="Peptidase M15A C-terminal" evidence="2">
    <location>
        <begin position="217"/>
        <end position="250"/>
    </location>
</feature>
<evidence type="ECO:0000256" key="1">
    <source>
        <dbReference type="SAM" id="SignalP"/>
    </source>
</evidence>
<feature type="signal peptide" evidence="1">
    <location>
        <begin position="1"/>
        <end position="26"/>
    </location>
</feature>
<dbReference type="InterPro" id="IPR013230">
    <property type="entry name" value="Peptidase_M15A_C"/>
</dbReference>
<protein>
    <submittedName>
        <fullName evidence="3">D-Ala-D-Ala carboxypeptidase family metallohydrolase</fullName>
    </submittedName>
</protein>
<dbReference type="Pfam" id="PF08291">
    <property type="entry name" value="Peptidase_M15_3"/>
    <property type="match status" value="1"/>
</dbReference>
<name>A0ABV3U6C6_9GAMM</name>
<comment type="caution">
    <text evidence="3">The sequence shown here is derived from an EMBL/GenBank/DDBJ whole genome shotgun (WGS) entry which is preliminary data.</text>
</comment>
<evidence type="ECO:0000313" key="4">
    <source>
        <dbReference type="Proteomes" id="UP001557485"/>
    </source>
</evidence>
<evidence type="ECO:0000313" key="3">
    <source>
        <dbReference type="EMBL" id="MEX1669426.1"/>
    </source>
</evidence>
<keyword evidence="3" id="KW-0378">Hydrolase</keyword>
<dbReference type="EMBL" id="JBFRYA010000008">
    <property type="protein sequence ID" value="MEX1669426.1"/>
    <property type="molecule type" value="Genomic_DNA"/>
</dbReference>
<sequence>MNLKPNCCKRFALVLVWGLLTVGAQAETQTSFDPGLTPFSVEIGKKPLRQAISLRTIMPGKTLDIRISQKAVGEFSATQGAQKLSISATGQIKWRAPNKPGYYPIVLLRNKDKRKIELQVFVLRPANQIVKGKLNGYQIGSYPSALNGLETYQPPAGFIEVTPEVENLLVSPHFRLNQFLCKQQSGYPKYLLLQVGLLDKLELLLKTVNAEGIRTDSFVVMSGYRTPFYNKAIGNVTNSRHIYGGAADIFIDVSPVNDYMDDLNGDGQTNLKDAEHLYAVADKLVSHSKRPELMGGVGLYNKTPAHGPFVHVDVRGTPARWGHK</sequence>
<dbReference type="SUPFAM" id="SSF55166">
    <property type="entry name" value="Hedgehog/DD-peptidase"/>
    <property type="match status" value="1"/>
</dbReference>
<keyword evidence="1" id="KW-0732">Signal</keyword>
<reference evidence="3 4" key="1">
    <citation type="journal article" date="2011" name="Int. J. Syst. Evol. Microbiol.">
        <title>Zhongshania antarctica gen. nov., sp. nov. and Zhongshania guokunii sp. nov., gammaproteobacteria respectively isolated from coastal attached (fast) ice and surface seawater of the Antarctic.</title>
        <authorList>
            <person name="Li H.J."/>
            <person name="Zhang X.Y."/>
            <person name="Chen C.X."/>
            <person name="Zhang Y.J."/>
            <person name="Gao Z.M."/>
            <person name="Yu Y."/>
            <person name="Chen X.L."/>
            <person name="Chen B."/>
            <person name="Zhang Y.Z."/>
        </authorList>
    </citation>
    <scope>NUCLEOTIDE SEQUENCE [LARGE SCALE GENOMIC DNA]</scope>
    <source>
        <strain evidence="3 4">ZS6-22T</strain>
    </source>
</reference>
<proteinExistence type="predicted"/>
<dbReference type="GO" id="GO:0004180">
    <property type="term" value="F:carboxypeptidase activity"/>
    <property type="evidence" value="ECO:0007669"/>
    <property type="project" value="UniProtKB-KW"/>
</dbReference>
<dbReference type="RefSeq" id="WP_368381694.1">
    <property type="nucleotide sequence ID" value="NZ_JBFRYA010000008.1"/>
</dbReference>
<evidence type="ECO:0000259" key="2">
    <source>
        <dbReference type="Pfam" id="PF08291"/>
    </source>
</evidence>
<dbReference type="Proteomes" id="UP001557485">
    <property type="component" value="Unassembled WGS sequence"/>
</dbReference>
<accession>A0ABV3U6C6</accession>
<dbReference type="InterPro" id="IPR009045">
    <property type="entry name" value="Zn_M74/Hedgehog-like"/>
</dbReference>